<evidence type="ECO:0000313" key="2">
    <source>
        <dbReference type="Proteomes" id="UP001057498"/>
    </source>
</evidence>
<dbReference type="RefSeq" id="WP_251971453.1">
    <property type="nucleotide sequence ID" value="NZ_AP025730.1"/>
</dbReference>
<name>A0ABN6PJ09_9BURK</name>
<organism evidence="1 2">
    <name type="scientific">Sphaerotilus microaerophilus</name>
    <dbReference type="NCBI Taxonomy" id="2914710"/>
    <lineage>
        <taxon>Bacteria</taxon>
        <taxon>Pseudomonadati</taxon>
        <taxon>Pseudomonadota</taxon>
        <taxon>Betaproteobacteria</taxon>
        <taxon>Burkholderiales</taxon>
        <taxon>Sphaerotilaceae</taxon>
        <taxon>Sphaerotilus</taxon>
    </lineage>
</organism>
<dbReference type="Proteomes" id="UP001057498">
    <property type="component" value="Chromosome"/>
</dbReference>
<protein>
    <submittedName>
        <fullName evidence="1">Uncharacterized protein</fullName>
    </submittedName>
</protein>
<keyword evidence="2" id="KW-1185">Reference proteome</keyword>
<accession>A0ABN6PJ09</accession>
<dbReference type="EMBL" id="AP025730">
    <property type="protein sequence ID" value="BDI03135.1"/>
    <property type="molecule type" value="Genomic_DNA"/>
</dbReference>
<proteinExistence type="predicted"/>
<evidence type="ECO:0000313" key="1">
    <source>
        <dbReference type="EMBL" id="BDI03135.1"/>
    </source>
</evidence>
<gene>
    <name evidence="1" type="ORF">CATMQ487_01050</name>
</gene>
<sequence length="159" mass="17280">MMDMRLRPEWPQRMAQARATGDLASLAELSLQAARGAREADDPQEARWHLQRADLALTHSHPDEQGIRLLADLVEESVALASHWAALAELGEARRQRELTRDRCFVAIRHTLSTGTGPVRVAGLLRLADLLDALGDGCDADSLRERAFAGLSALPLGGG</sequence>
<reference evidence="1" key="1">
    <citation type="submission" date="2022-04" db="EMBL/GenBank/DDBJ databases">
        <title>Whole genome sequence of Sphaerotilus sp. FB-5.</title>
        <authorList>
            <person name="Takeda M."/>
            <person name="Narihara S."/>
            <person name="Akimoto M."/>
            <person name="Akimoto R."/>
            <person name="Nishiyashiki S."/>
            <person name="Murakami T."/>
        </authorList>
    </citation>
    <scope>NUCLEOTIDE SEQUENCE</scope>
    <source>
        <strain evidence="1">FB-5</strain>
    </source>
</reference>